<sequence length="82" mass="9788">MKIKRRTVWTLLCLFCALFWILIFSFFNHALAADQHHKKSRSYGDVPPEQLVQKIKRLDLTEQQRKFLESVLQNEGARDEKK</sequence>
<dbReference type="RefSeq" id="WP_031591060.1">
    <property type="nucleotide sequence ID" value="NZ_CP077366.1"/>
</dbReference>
<name>A0A379AEE1_ENTAG</name>
<reference evidence="1 2" key="1">
    <citation type="submission" date="2018-06" db="EMBL/GenBank/DDBJ databases">
        <authorList>
            <consortium name="Pathogen Informatics"/>
            <person name="Doyle S."/>
        </authorList>
    </citation>
    <scope>NUCLEOTIDE SEQUENCE [LARGE SCALE GENOMIC DNA]</scope>
    <source>
        <strain evidence="1 2">NCTC9381</strain>
    </source>
</reference>
<dbReference type="GeneID" id="66825480"/>
<dbReference type="Proteomes" id="UP000254640">
    <property type="component" value="Unassembled WGS sequence"/>
</dbReference>
<gene>
    <name evidence="1" type="ORF">NCTC9381_02108</name>
</gene>
<dbReference type="EMBL" id="UGSO01000001">
    <property type="protein sequence ID" value="SUB16206.1"/>
    <property type="molecule type" value="Genomic_DNA"/>
</dbReference>
<accession>A0A379AEE1</accession>
<organism evidence="1 2">
    <name type="scientific">Enterobacter agglomerans</name>
    <name type="common">Erwinia herbicola</name>
    <name type="synonym">Pantoea agglomerans</name>
    <dbReference type="NCBI Taxonomy" id="549"/>
    <lineage>
        <taxon>Bacteria</taxon>
        <taxon>Pseudomonadati</taxon>
        <taxon>Pseudomonadota</taxon>
        <taxon>Gammaproteobacteria</taxon>
        <taxon>Enterobacterales</taxon>
        <taxon>Erwiniaceae</taxon>
        <taxon>Pantoea</taxon>
        <taxon>Pantoea agglomerans group</taxon>
    </lineage>
</organism>
<evidence type="ECO:0000313" key="2">
    <source>
        <dbReference type="Proteomes" id="UP000254640"/>
    </source>
</evidence>
<evidence type="ECO:0000313" key="1">
    <source>
        <dbReference type="EMBL" id="SUB16206.1"/>
    </source>
</evidence>
<protein>
    <submittedName>
        <fullName evidence="1">Uncharacterized protein</fullName>
    </submittedName>
</protein>
<proteinExistence type="predicted"/>
<dbReference type="AlphaFoldDB" id="A0A379AEE1"/>
<keyword evidence="2" id="KW-1185">Reference proteome</keyword>